<gene>
    <name evidence="7" type="ORF">GPM918_LOCUS19575</name>
    <name evidence="6" type="ORF">OVA965_LOCUS11515</name>
    <name evidence="9" type="ORF">SRO942_LOCUS19570</name>
    <name evidence="8" type="ORF">TMI583_LOCUS11516</name>
</gene>
<sequence length="1962" mass="225483">MADQVRTYVLFETYEDISSEYKLNKITYNAAEAEKLLNPFLASTTIAVAATATSSVGNEKLACVGFVGGKERIPEACKHYLELSTEDIRTVETKLYQKNEGLLVVTKDRKVAFVYRNVESVFNTGPLSSSLLAIDYVRYMLDICEKIIVMPPAELEWDPAMTKPFQDSANTYVQLQERSVRPNEIISIMEINKNQSSYNLSHCDTKCTHFCRQQLNVCSHDHQRYLYSYHLREDIELTRRQNSVNTKDLENALIHSKDILIDYDRASRTAQEKWMKQSYFQNFKQRSLNVFQCFVFDHKQREFEDLLTNIVNAYDNLVARKLREKEKRLAKKVVKVCQLHSCSLKFSKKHHGFFSHVASTVRSIFDISEEPPSKFELDYRARTERCSDICLTLYDILKRLESSTSASDRMCDLKQIIQDLDEDSLSCRIHYEHRFSIQEKIRQAWRDCVQTGLAQLQDELEETRRSSLQNMLNWLNENTHKTDETHRFELNILFYECSPIVDVEGNVVDYKITRKGFEIKQRLPLGANEKPKDVSLSQVICVTDKIGYFNFSNWPNGRSSLYYFNFANPSYAEIELQQKLLSPETRLIIDEKANIYLIYDNLNRRAERGKLDERTGRLQAPTPVSNLYGQTIEDLVIADGDAISTPILNHISTICFLQGNDSVLLFDQSFSLIEYRYLSGTLKFICKRVNQDTYIKKISLKPADGKYTQVSAVPGGKCILLQCEKSLDIYDLTWSMIGSIPIHDTNLFSGYKTFADQTNTYVVLNEHTSECYVYLLRGLSAARTLDIERASVEQLKGFPLLDIFYLAQRKFGPSSDCIGCPRKTQITLMLPSDLLIKEDKIDTYFTQLFIIGMCLQIESLTDPDYKNIFRRLPQIQISDFKQILGSRVPIHVATIEESNMFPLQDGKNITDEIAAWKSSKDTKTGLVQRITELIRIGAYETILQNCQQKVKVTAIVGRQSGGKSYLLNRLTGTRFNVAATRCTDGIWMSVTFVDGQPLIVLDCEGLFSTRRNDLEEMKLCLTLSALTDILLLNQDLSFNRYLTQLFSNFSKSCDRMKGSNLFKGFLMMVIRDVSTQDADGAYTELVSNIRQQAANNRSSYLQKLFGGKIRGQCLHHFENRVFVKEIEDMRKLILELPFRWNSGQEFLESLKLTLAQVHTDDDTVMDVHRLKMSFSRLEREAHTMLIQGELHMNNLQYAVLILKFFCAFVSGGSQFSTCGKCIIKIQKLTGETGEEEIIINQEKINFVAYLYNDESTERMEEDDELARTALLFFDLISEHFKCNYNESYHNVWFTNVDNVLKQTLEHRIQFILSYVQQQMPTTEATYAADIKDFEVSLKGKLDLLYQKSKICIRECRRCKRLCVKHNDHRDDCNCETDHLCKEPCELCTLSYLCCKLYGHDNKHHCNGGHVCGKPCTVTSTCTMFCALDSSHEVHDCLNRHYCTEKCSQHPQCDKICSYDIRLVHEEHYCGEQFCPYTCSIEGCRQRCRFKNHFHQNLIANKQENELKVLLDGSVKEHIINYHICSNEHACIETCIQPGVCGIGYDIVEKEWTNEMNTFPYKFYEPKPARSKCVLAISLKTRTHAGVSHNCKIDHRCGHQCPECRSFCQLPHSHPEPYHMTNTHRNKECNVFVTKHDTTSAARSVVVKTEGKSREYKPGADECCDNLYPYVKHSREQWYPFTDRVYDLWLCEAYWHSLGWEVPYTDDVSSRINSCSYYCSHPTHVSDTQSFCTQTAWHTNEHTFACKHDSFDKLYIVFCCDTTGSMSTYIEESKQTIQRIIESAKAIKDVQFRFVAYRDHPPQDTTYVQQSNPDNLTTAVVVTTFINTLTADGGGNGPEAVLDGLNEAVINTRWRDSTTLKYIVHIADSPPHGSIYTGGSGDHWPGGCPCGLTIEKISDALNAKNIRYKLMKIGSYPNTMASIFRTHIRNYEESDLTGALDLSTKFVGILARDLQAEEIDVVV</sequence>
<evidence type="ECO:0000256" key="1">
    <source>
        <dbReference type="ARBA" id="ARBA00004613"/>
    </source>
</evidence>
<evidence type="ECO:0000259" key="4">
    <source>
        <dbReference type="Pfam" id="PF02263"/>
    </source>
</evidence>
<dbReference type="InterPro" id="IPR015894">
    <property type="entry name" value="Guanylate-bd_N"/>
</dbReference>
<dbReference type="Gene3D" id="3.40.50.410">
    <property type="entry name" value="von Willebrand factor, type A domain"/>
    <property type="match status" value="1"/>
</dbReference>
<dbReference type="GO" id="GO:0004674">
    <property type="term" value="F:protein serine/threonine kinase activity"/>
    <property type="evidence" value="ECO:0007669"/>
    <property type="project" value="TreeGrafter"/>
</dbReference>
<dbReference type="GO" id="GO:0003924">
    <property type="term" value="F:GTPase activity"/>
    <property type="evidence" value="ECO:0007669"/>
    <property type="project" value="InterPro"/>
</dbReference>
<organism evidence="7 10">
    <name type="scientific">Didymodactylos carnosus</name>
    <dbReference type="NCBI Taxonomy" id="1234261"/>
    <lineage>
        <taxon>Eukaryota</taxon>
        <taxon>Metazoa</taxon>
        <taxon>Spiralia</taxon>
        <taxon>Gnathifera</taxon>
        <taxon>Rotifera</taxon>
        <taxon>Eurotatoria</taxon>
        <taxon>Bdelloidea</taxon>
        <taxon>Philodinida</taxon>
        <taxon>Philodinidae</taxon>
        <taxon>Didymodactylos</taxon>
    </lineage>
</organism>
<dbReference type="InterPro" id="IPR052969">
    <property type="entry name" value="Thr-specific_kinase-like"/>
</dbReference>
<dbReference type="Pfam" id="PF02263">
    <property type="entry name" value="GBP"/>
    <property type="match status" value="1"/>
</dbReference>
<dbReference type="EMBL" id="CAJNOK010004466">
    <property type="protein sequence ID" value="CAF0938543.1"/>
    <property type="molecule type" value="Genomic_DNA"/>
</dbReference>
<dbReference type="Pfam" id="PF25106">
    <property type="entry name" value="VWA_4"/>
    <property type="match status" value="1"/>
</dbReference>
<dbReference type="Gene3D" id="3.40.50.300">
    <property type="entry name" value="P-loop containing nucleotide triphosphate hydrolases"/>
    <property type="match status" value="1"/>
</dbReference>
<keyword evidence="3" id="KW-0732">Signal</keyword>
<feature type="domain" description="Guanylate-binding protein N-terminal" evidence="4">
    <location>
        <begin position="942"/>
        <end position="1027"/>
    </location>
</feature>
<dbReference type="InterPro" id="IPR027417">
    <property type="entry name" value="P-loop_NTPase"/>
</dbReference>
<protein>
    <recommendedName>
        <fullName evidence="11">VWFA domain-containing protein</fullName>
    </recommendedName>
</protein>
<dbReference type="GO" id="GO:0005525">
    <property type="term" value="F:GTP binding"/>
    <property type="evidence" value="ECO:0007669"/>
    <property type="project" value="InterPro"/>
</dbReference>
<evidence type="ECO:0000313" key="7">
    <source>
        <dbReference type="EMBL" id="CAF1118524.1"/>
    </source>
</evidence>
<proteinExistence type="predicted"/>
<evidence type="ECO:0000256" key="3">
    <source>
        <dbReference type="ARBA" id="ARBA00022729"/>
    </source>
</evidence>
<dbReference type="SUPFAM" id="SSF52540">
    <property type="entry name" value="P-loop containing nucleoside triphosphate hydrolases"/>
    <property type="match status" value="1"/>
</dbReference>
<reference evidence="7" key="1">
    <citation type="submission" date="2021-02" db="EMBL/GenBank/DDBJ databases">
        <authorList>
            <person name="Nowell W R."/>
        </authorList>
    </citation>
    <scope>NUCLEOTIDE SEQUENCE</scope>
</reference>
<name>A0A814QDM9_9BILA</name>
<evidence type="ECO:0000313" key="6">
    <source>
        <dbReference type="EMBL" id="CAF0938543.1"/>
    </source>
</evidence>
<evidence type="ECO:0000256" key="2">
    <source>
        <dbReference type="ARBA" id="ARBA00022525"/>
    </source>
</evidence>
<dbReference type="EMBL" id="CAJOBA010004470">
    <property type="protein sequence ID" value="CAF3713957.1"/>
    <property type="molecule type" value="Genomic_DNA"/>
</dbReference>
<dbReference type="Proteomes" id="UP000682733">
    <property type="component" value="Unassembled WGS sequence"/>
</dbReference>
<accession>A0A814QDM9</accession>
<comment type="caution">
    <text evidence="7">The sequence shown here is derived from an EMBL/GenBank/DDBJ whole genome shotgun (WGS) entry which is preliminary data.</text>
</comment>
<evidence type="ECO:0000313" key="10">
    <source>
        <dbReference type="Proteomes" id="UP000663829"/>
    </source>
</evidence>
<dbReference type="Proteomes" id="UP000681722">
    <property type="component" value="Unassembled WGS sequence"/>
</dbReference>
<dbReference type="OrthoDB" id="10045389at2759"/>
<dbReference type="EMBL" id="CAJNOQ010005975">
    <property type="protein sequence ID" value="CAF1118524.1"/>
    <property type="molecule type" value="Genomic_DNA"/>
</dbReference>
<dbReference type="InterPro" id="IPR036465">
    <property type="entry name" value="vWFA_dom_sf"/>
</dbReference>
<keyword evidence="10" id="KW-1185">Reference proteome</keyword>
<dbReference type="Proteomes" id="UP000677228">
    <property type="component" value="Unassembled WGS sequence"/>
</dbReference>
<keyword evidence="2" id="KW-0964">Secreted</keyword>
<comment type="subcellular location">
    <subcellularLocation>
        <location evidence="1">Secreted</location>
    </subcellularLocation>
</comment>
<dbReference type="Proteomes" id="UP000663829">
    <property type="component" value="Unassembled WGS sequence"/>
</dbReference>
<dbReference type="EMBL" id="CAJOBC010005974">
    <property type="protein sequence ID" value="CAF3882213.1"/>
    <property type="molecule type" value="Genomic_DNA"/>
</dbReference>
<evidence type="ECO:0008006" key="11">
    <source>
        <dbReference type="Google" id="ProtNLM"/>
    </source>
</evidence>
<feature type="domain" description="Hemicentin-1-like von Willebrand factor A" evidence="5">
    <location>
        <begin position="1755"/>
        <end position="1852"/>
    </location>
</feature>
<dbReference type="InterPro" id="IPR056861">
    <property type="entry name" value="HMCN1-like_VWA"/>
</dbReference>
<evidence type="ECO:0000259" key="5">
    <source>
        <dbReference type="Pfam" id="PF25106"/>
    </source>
</evidence>
<dbReference type="PANTHER" id="PTHR47763:SF1">
    <property type="entry name" value="DUF659 DOMAIN-CONTAINING PROTEIN"/>
    <property type="match status" value="1"/>
</dbReference>
<dbReference type="CDD" id="cd00198">
    <property type="entry name" value="vWFA"/>
    <property type="match status" value="1"/>
</dbReference>
<dbReference type="GO" id="GO:0005737">
    <property type="term" value="C:cytoplasm"/>
    <property type="evidence" value="ECO:0007669"/>
    <property type="project" value="TreeGrafter"/>
</dbReference>
<evidence type="ECO:0000313" key="9">
    <source>
        <dbReference type="EMBL" id="CAF3882213.1"/>
    </source>
</evidence>
<dbReference type="SUPFAM" id="SSF53300">
    <property type="entry name" value="vWA-like"/>
    <property type="match status" value="1"/>
</dbReference>
<dbReference type="PANTHER" id="PTHR47763">
    <property type="entry name" value="ALPHA-PROTEIN KINASE VWKA"/>
    <property type="match status" value="1"/>
</dbReference>
<evidence type="ECO:0000313" key="8">
    <source>
        <dbReference type="EMBL" id="CAF3713957.1"/>
    </source>
</evidence>